<dbReference type="Pfam" id="PF00482">
    <property type="entry name" value="T2SSF"/>
    <property type="match status" value="2"/>
</dbReference>
<dbReference type="GO" id="GO:0005886">
    <property type="term" value="C:plasma membrane"/>
    <property type="evidence" value="ECO:0007669"/>
    <property type="project" value="UniProtKB-SubCell"/>
</dbReference>
<evidence type="ECO:0000256" key="2">
    <source>
        <dbReference type="ARBA" id="ARBA00005745"/>
    </source>
</evidence>
<evidence type="ECO:0000256" key="6">
    <source>
        <dbReference type="ARBA" id="ARBA00022989"/>
    </source>
</evidence>
<dbReference type="PANTHER" id="PTHR30012:SF0">
    <property type="entry name" value="TYPE II SECRETION SYSTEM PROTEIN F-RELATED"/>
    <property type="match status" value="1"/>
</dbReference>
<dbReference type="Gene3D" id="1.20.81.30">
    <property type="entry name" value="Type II secretion system (T2SS), domain F"/>
    <property type="match status" value="2"/>
</dbReference>
<dbReference type="InterPro" id="IPR003004">
    <property type="entry name" value="GspF/PilC"/>
</dbReference>
<feature type="transmembrane region" description="Helical" evidence="8">
    <location>
        <begin position="212"/>
        <end position="239"/>
    </location>
</feature>
<evidence type="ECO:0000256" key="1">
    <source>
        <dbReference type="ARBA" id="ARBA00004429"/>
    </source>
</evidence>
<evidence type="ECO:0000256" key="5">
    <source>
        <dbReference type="ARBA" id="ARBA00022692"/>
    </source>
</evidence>
<gene>
    <name evidence="10" type="ORF">A2943_02210</name>
</gene>
<evidence type="ECO:0000256" key="3">
    <source>
        <dbReference type="ARBA" id="ARBA00022475"/>
    </source>
</evidence>
<sequence length="404" mass="43952">MEFKYEALDQAGKAQSGMVSAATQDGAIAALQRKGLTITAITGSQNQGLLGSLSTMTFFGRVSSRDLVILSRQIATLFEAQVSALRVFRLLAEQAGKPYLQQVLTEISDDLQGGNSISKSLSKHPKVFSDFYVNMVRSGEESGKLDQTFLFLADYIDRSFELASKARNALVYPAFIMLTFIAVMVLMLTVVIPKIGQILTDSGQELPFLTKVVLGISHFFTDYGIFILIGLIVGGFFTYRYAQTSAGRLALSHLKLSVPYIGALYQKLYLVRIADNMHVMLTSGISAVRALEITAAVVDNEVYEGIIKEAVEGVKGGSAMSQVFARYPREMPAILVQMLQIGEETGELGSILDRLAKFYRREVNSAVDTLVSLIEPALIVSLAVGVGFLLASVLLPIYNTVGNL</sequence>
<accession>A0A1F4XG74</accession>
<keyword evidence="6 8" id="KW-1133">Transmembrane helix</keyword>
<comment type="caution">
    <text evidence="10">The sequence shown here is derived from an EMBL/GenBank/DDBJ whole genome shotgun (WGS) entry which is preliminary data.</text>
</comment>
<dbReference type="EMBL" id="MEWX01000014">
    <property type="protein sequence ID" value="OGC80685.1"/>
    <property type="molecule type" value="Genomic_DNA"/>
</dbReference>
<feature type="transmembrane region" description="Helical" evidence="8">
    <location>
        <begin position="377"/>
        <end position="398"/>
    </location>
</feature>
<reference evidence="10 11" key="1">
    <citation type="journal article" date="2016" name="Nat. Commun.">
        <title>Thousands of microbial genomes shed light on interconnected biogeochemical processes in an aquifer system.</title>
        <authorList>
            <person name="Anantharaman K."/>
            <person name="Brown C.T."/>
            <person name="Hug L.A."/>
            <person name="Sharon I."/>
            <person name="Castelle C.J."/>
            <person name="Probst A.J."/>
            <person name="Thomas B.C."/>
            <person name="Singh A."/>
            <person name="Wilkins M.J."/>
            <person name="Karaoz U."/>
            <person name="Brodie E.L."/>
            <person name="Williams K.H."/>
            <person name="Hubbard S.S."/>
            <person name="Banfield J.F."/>
        </authorList>
    </citation>
    <scope>NUCLEOTIDE SEQUENCE [LARGE SCALE GENOMIC DNA]</scope>
</reference>
<dbReference type="AlphaFoldDB" id="A0A1F4XG74"/>
<keyword evidence="5 8" id="KW-0812">Transmembrane</keyword>
<evidence type="ECO:0000256" key="8">
    <source>
        <dbReference type="SAM" id="Phobius"/>
    </source>
</evidence>
<dbReference type="PANTHER" id="PTHR30012">
    <property type="entry name" value="GENERAL SECRETION PATHWAY PROTEIN"/>
    <property type="match status" value="1"/>
</dbReference>
<keyword evidence="4" id="KW-0997">Cell inner membrane</keyword>
<comment type="similarity">
    <text evidence="2">Belongs to the GSP F family.</text>
</comment>
<dbReference type="Proteomes" id="UP000176185">
    <property type="component" value="Unassembled WGS sequence"/>
</dbReference>
<evidence type="ECO:0000256" key="7">
    <source>
        <dbReference type="ARBA" id="ARBA00023136"/>
    </source>
</evidence>
<keyword evidence="3" id="KW-1003">Cell membrane</keyword>
<evidence type="ECO:0000313" key="10">
    <source>
        <dbReference type="EMBL" id="OGC80685.1"/>
    </source>
</evidence>
<dbReference type="InterPro" id="IPR042094">
    <property type="entry name" value="T2SS_GspF_sf"/>
</dbReference>
<keyword evidence="7 8" id="KW-0472">Membrane</keyword>
<feature type="domain" description="Type II secretion system protein GspF" evidence="9">
    <location>
        <begin position="71"/>
        <end position="193"/>
    </location>
</feature>
<feature type="transmembrane region" description="Helical" evidence="8">
    <location>
        <begin position="169"/>
        <end position="192"/>
    </location>
</feature>
<dbReference type="PRINTS" id="PR00812">
    <property type="entry name" value="BCTERIALGSPF"/>
</dbReference>
<evidence type="ECO:0000256" key="4">
    <source>
        <dbReference type="ARBA" id="ARBA00022519"/>
    </source>
</evidence>
<proteinExistence type="inferred from homology"/>
<protein>
    <recommendedName>
        <fullName evidence="9">Type II secretion system protein GspF domain-containing protein</fullName>
    </recommendedName>
</protein>
<organism evidence="10 11">
    <name type="scientific">Candidatus Adlerbacteria bacterium RIFCSPLOWO2_01_FULL_51_16</name>
    <dbReference type="NCBI Taxonomy" id="1797243"/>
    <lineage>
        <taxon>Bacteria</taxon>
        <taxon>Candidatus Adleribacteriota</taxon>
    </lineage>
</organism>
<feature type="domain" description="Type II secretion system protein GspF" evidence="9">
    <location>
        <begin position="274"/>
        <end position="396"/>
    </location>
</feature>
<name>A0A1F4XG74_9BACT</name>
<evidence type="ECO:0000313" key="11">
    <source>
        <dbReference type="Proteomes" id="UP000176185"/>
    </source>
</evidence>
<evidence type="ECO:0000259" key="9">
    <source>
        <dbReference type="Pfam" id="PF00482"/>
    </source>
</evidence>
<dbReference type="STRING" id="1797243.A2943_02210"/>
<dbReference type="FunFam" id="1.20.81.30:FF:000001">
    <property type="entry name" value="Type II secretion system protein F"/>
    <property type="match status" value="1"/>
</dbReference>
<dbReference type="InterPro" id="IPR018076">
    <property type="entry name" value="T2SS_GspF_dom"/>
</dbReference>
<comment type="subcellular location">
    <subcellularLocation>
        <location evidence="1">Cell inner membrane</location>
        <topology evidence="1">Multi-pass membrane protein</topology>
    </subcellularLocation>
</comment>